<dbReference type="EMBL" id="SFCI01001064">
    <property type="protein sequence ID" value="TFY76871.1"/>
    <property type="molecule type" value="Genomic_DNA"/>
</dbReference>
<reference evidence="2 3" key="1">
    <citation type="submission" date="2019-02" db="EMBL/GenBank/DDBJ databases">
        <title>Genome sequencing of the rare red list fungi Hericium alpestre (H. flagellum).</title>
        <authorList>
            <person name="Buettner E."/>
            <person name="Kellner H."/>
        </authorList>
    </citation>
    <scope>NUCLEOTIDE SEQUENCE [LARGE SCALE GENOMIC DNA]</scope>
    <source>
        <strain evidence="2 3">DSM 108284</strain>
    </source>
</reference>
<comment type="caution">
    <text evidence="2">The sequence shown here is derived from an EMBL/GenBank/DDBJ whole genome shotgun (WGS) entry which is preliminary data.</text>
</comment>
<dbReference type="AlphaFoldDB" id="A0A4Y9ZSS8"/>
<feature type="compositionally biased region" description="Low complexity" evidence="1">
    <location>
        <begin position="78"/>
        <end position="91"/>
    </location>
</feature>
<sequence>MPAHIDVDILRIRQLTAALEHETITSMLHARPRAQATALALAHCGLIHVGQELWGRQHLVVTAAGDVAWRPSDESLRSIRSAKSTKSSTKSARLEDIPVDSPRPTNPPWQKGMPVQLRKGSTSSRVFDGYMLHTLHTLTYETEYGHEQGHGAGKPASLKQNVMDGPCSHASMATTSLPFAASYSIDFVQDVYQSRSPLCCALRVAPAVTFLLKCARDEHDRVQEQNIHERREHGALEEHRNTVARKNCCRIFDRLPVGGQ</sequence>
<evidence type="ECO:0000313" key="3">
    <source>
        <dbReference type="Proteomes" id="UP000298061"/>
    </source>
</evidence>
<evidence type="ECO:0000256" key="1">
    <source>
        <dbReference type="SAM" id="MobiDB-lite"/>
    </source>
</evidence>
<gene>
    <name evidence="2" type="ORF">EWM64_g7141</name>
</gene>
<accession>A0A4Y9ZSS8</accession>
<proteinExistence type="predicted"/>
<name>A0A4Y9ZSS8_9AGAM</name>
<keyword evidence="3" id="KW-1185">Reference proteome</keyword>
<feature type="region of interest" description="Disordered" evidence="1">
    <location>
        <begin position="73"/>
        <end position="116"/>
    </location>
</feature>
<organism evidence="2 3">
    <name type="scientific">Hericium alpestre</name>
    <dbReference type="NCBI Taxonomy" id="135208"/>
    <lineage>
        <taxon>Eukaryota</taxon>
        <taxon>Fungi</taxon>
        <taxon>Dikarya</taxon>
        <taxon>Basidiomycota</taxon>
        <taxon>Agaricomycotina</taxon>
        <taxon>Agaricomycetes</taxon>
        <taxon>Russulales</taxon>
        <taxon>Hericiaceae</taxon>
        <taxon>Hericium</taxon>
    </lineage>
</organism>
<dbReference type="Proteomes" id="UP000298061">
    <property type="component" value="Unassembled WGS sequence"/>
</dbReference>
<evidence type="ECO:0000313" key="2">
    <source>
        <dbReference type="EMBL" id="TFY76871.1"/>
    </source>
</evidence>
<protein>
    <submittedName>
        <fullName evidence="2">Uncharacterized protein</fullName>
    </submittedName>
</protein>